<accession>A0A514CMQ9</accession>
<feature type="binding site" evidence="8">
    <location>
        <position position="54"/>
    </location>
    <ligand>
        <name>substrate</name>
    </ligand>
</feature>
<evidence type="ECO:0000259" key="9">
    <source>
        <dbReference type="Pfam" id="PF00696"/>
    </source>
</evidence>
<evidence type="ECO:0000256" key="6">
    <source>
        <dbReference type="ARBA" id="ARBA00022777"/>
    </source>
</evidence>
<comment type="caution">
    <text evidence="8">Lacks conserved residue(s) required for the propagation of feature annotation.</text>
</comment>
<keyword evidence="11" id="KW-1185">Reference proteome</keyword>
<dbReference type="InterPro" id="IPR005715">
    <property type="entry name" value="Glu_5kinase/COase_Synthase"/>
</dbReference>
<keyword evidence="7 8" id="KW-0067">ATP-binding</keyword>
<dbReference type="EC" id="2.7.2.11" evidence="8"/>
<evidence type="ECO:0000256" key="2">
    <source>
        <dbReference type="ARBA" id="ARBA00022605"/>
    </source>
</evidence>
<dbReference type="GO" id="GO:0004349">
    <property type="term" value="F:glutamate 5-kinase activity"/>
    <property type="evidence" value="ECO:0007669"/>
    <property type="project" value="UniProtKB-UniRule"/>
</dbReference>
<dbReference type="HAMAP" id="MF_00456">
    <property type="entry name" value="ProB"/>
    <property type="match status" value="1"/>
</dbReference>
<dbReference type="PIRSF" id="PIRSF000729">
    <property type="entry name" value="GK"/>
    <property type="match status" value="1"/>
</dbReference>
<dbReference type="UniPathway" id="UPA00098">
    <property type="reaction ID" value="UER00359"/>
</dbReference>
<dbReference type="InterPro" id="IPR001057">
    <property type="entry name" value="Glu/AcGlu_kinase"/>
</dbReference>
<gene>
    <name evidence="8 10" type="primary">proB</name>
    <name evidence="10" type="ORF">FKX85_19435</name>
</gene>
<dbReference type="InterPro" id="IPR011529">
    <property type="entry name" value="Glu_5kinase"/>
</dbReference>
<dbReference type="Gene3D" id="3.40.1160.10">
    <property type="entry name" value="Acetylglutamate kinase-like"/>
    <property type="match status" value="1"/>
</dbReference>
<evidence type="ECO:0000256" key="8">
    <source>
        <dbReference type="HAMAP-Rule" id="MF_00456"/>
    </source>
</evidence>
<keyword evidence="1 8" id="KW-0963">Cytoplasm</keyword>
<dbReference type="EMBL" id="CP041253">
    <property type="protein sequence ID" value="QDH81088.1"/>
    <property type="molecule type" value="Genomic_DNA"/>
</dbReference>
<keyword evidence="2 8" id="KW-0028">Amino-acid biosynthesis</keyword>
<evidence type="ECO:0000256" key="3">
    <source>
        <dbReference type="ARBA" id="ARBA00022650"/>
    </source>
</evidence>
<keyword evidence="3 8" id="KW-0641">Proline biosynthesis</keyword>
<organism evidence="10 11">
    <name type="scientific">Echinicola soli</name>
    <dbReference type="NCBI Taxonomy" id="2591634"/>
    <lineage>
        <taxon>Bacteria</taxon>
        <taxon>Pseudomonadati</taxon>
        <taxon>Bacteroidota</taxon>
        <taxon>Cytophagia</taxon>
        <taxon>Cytophagales</taxon>
        <taxon>Cyclobacteriaceae</taxon>
        <taxon>Echinicola</taxon>
    </lineage>
</organism>
<evidence type="ECO:0000313" key="11">
    <source>
        <dbReference type="Proteomes" id="UP000316614"/>
    </source>
</evidence>
<keyword evidence="4 8" id="KW-0808">Transferase</keyword>
<feature type="binding site" evidence="8">
    <location>
        <position position="154"/>
    </location>
    <ligand>
        <name>substrate</name>
    </ligand>
</feature>
<evidence type="ECO:0000256" key="4">
    <source>
        <dbReference type="ARBA" id="ARBA00022679"/>
    </source>
</evidence>
<dbReference type="InterPro" id="IPR036393">
    <property type="entry name" value="AceGlu_kinase-like_sf"/>
</dbReference>
<dbReference type="PANTHER" id="PTHR43654:SF1">
    <property type="entry name" value="ISOPENTENYL PHOSPHATE KINASE"/>
    <property type="match status" value="1"/>
</dbReference>
<feature type="binding site" evidence="8">
    <location>
        <position position="14"/>
    </location>
    <ligand>
        <name>ATP</name>
        <dbReference type="ChEBI" id="CHEBI:30616"/>
    </ligand>
</feature>
<dbReference type="PRINTS" id="PR00474">
    <property type="entry name" value="GLU5KINASE"/>
</dbReference>
<keyword evidence="6 8" id="KW-0418">Kinase</keyword>
<dbReference type="Pfam" id="PF00696">
    <property type="entry name" value="AA_kinase"/>
    <property type="match status" value="1"/>
</dbReference>
<evidence type="ECO:0000256" key="7">
    <source>
        <dbReference type="ARBA" id="ARBA00022840"/>
    </source>
</evidence>
<dbReference type="RefSeq" id="WP_141616303.1">
    <property type="nucleotide sequence ID" value="NZ_CP041253.1"/>
</dbReference>
<dbReference type="GO" id="GO:0005524">
    <property type="term" value="F:ATP binding"/>
    <property type="evidence" value="ECO:0007669"/>
    <property type="project" value="UniProtKB-KW"/>
</dbReference>
<dbReference type="AlphaFoldDB" id="A0A514CMQ9"/>
<comment type="catalytic activity">
    <reaction evidence="8">
        <text>L-glutamate + ATP = L-glutamyl 5-phosphate + ADP</text>
        <dbReference type="Rhea" id="RHEA:14877"/>
        <dbReference type="ChEBI" id="CHEBI:29985"/>
        <dbReference type="ChEBI" id="CHEBI:30616"/>
        <dbReference type="ChEBI" id="CHEBI:58274"/>
        <dbReference type="ChEBI" id="CHEBI:456216"/>
        <dbReference type="EC" id="2.7.2.11"/>
    </reaction>
</comment>
<proteinExistence type="inferred from homology"/>
<comment type="pathway">
    <text evidence="8">Amino-acid biosynthesis; L-proline biosynthesis; L-glutamate 5-semialdehyde from L-glutamate: step 1/2.</text>
</comment>
<name>A0A514CMQ9_9BACT</name>
<feature type="domain" description="Aspartate/glutamate/uridylate kinase" evidence="9">
    <location>
        <begin position="10"/>
        <end position="240"/>
    </location>
</feature>
<comment type="subcellular location">
    <subcellularLocation>
        <location evidence="8">Cytoplasm</location>
    </subcellularLocation>
</comment>
<evidence type="ECO:0000313" key="10">
    <source>
        <dbReference type="EMBL" id="QDH81088.1"/>
    </source>
</evidence>
<reference evidence="10 11" key="1">
    <citation type="submission" date="2019-06" db="EMBL/GenBank/DDBJ databases">
        <title>Echinicola alkalisoli sp. nov. isolated from saline soil.</title>
        <authorList>
            <person name="Sun J.-Q."/>
            <person name="Xu L."/>
        </authorList>
    </citation>
    <scope>NUCLEOTIDE SEQUENCE [LARGE SCALE GENOMIC DNA]</scope>
    <source>
        <strain evidence="10 11">LN3S3</strain>
    </source>
</reference>
<dbReference type="OrthoDB" id="9804434at2"/>
<comment type="function">
    <text evidence="8">Catalyzes the transfer of a phosphate group to glutamate to form L-glutamate 5-phosphate.</text>
</comment>
<sequence>MENKRKRPQKIVVKVGSNMLTNHQNRIMDSVLQHLVWQLVQLYEEDIIPILITSGSVAAGKEAMGRELTIKDETIRRQIYSSMGQPRMMRHYYEIFQQYGIRCGQVLATKRDFSPGKHRDNMVNCYNGLIASGIVPIANEDDTVSLSMSAFSDNDELAALVAELLEADMLIFLTHKDGVYNGPPDAEHTEVLEEVKIDEKTEQYIHDKNDTKTIGRGNMSSKLKMAKKAAKHNISVHIANGTTPNVILDIVNGKQIGTKVMQN</sequence>
<dbReference type="NCBIfam" id="TIGR01027">
    <property type="entry name" value="proB"/>
    <property type="match status" value="1"/>
</dbReference>
<comment type="similarity">
    <text evidence="8">Belongs to the glutamate 5-kinase family.</text>
</comment>
<dbReference type="SUPFAM" id="SSF53633">
    <property type="entry name" value="Carbamate kinase-like"/>
    <property type="match status" value="1"/>
</dbReference>
<dbReference type="FunFam" id="3.40.1160.10:FF:000006">
    <property type="entry name" value="Glutamate 5-kinase"/>
    <property type="match status" value="1"/>
</dbReference>
<feature type="binding site" evidence="8">
    <location>
        <position position="142"/>
    </location>
    <ligand>
        <name>substrate</name>
    </ligand>
</feature>
<dbReference type="KEGG" id="echi:FKX85_19435"/>
<dbReference type="PANTHER" id="PTHR43654">
    <property type="entry name" value="GLUTAMATE 5-KINASE"/>
    <property type="match status" value="1"/>
</dbReference>
<dbReference type="GO" id="GO:0055129">
    <property type="term" value="P:L-proline biosynthetic process"/>
    <property type="evidence" value="ECO:0007669"/>
    <property type="project" value="UniProtKB-UniRule"/>
</dbReference>
<evidence type="ECO:0000256" key="1">
    <source>
        <dbReference type="ARBA" id="ARBA00022490"/>
    </source>
</evidence>
<protein>
    <recommendedName>
        <fullName evidence="8">Glutamate 5-kinase</fullName>
        <ecNumber evidence="8">2.7.2.11</ecNumber>
    </recommendedName>
    <alternativeName>
        <fullName evidence="8">Gamma-glutamyl kinase</fullName>
        <shortName evidence="8">GK</shortName>
    </alternativeName>
</protein>
<dbReference type="GO" id="GO:0005829">
    <property type="term" value="C:cytosol"/>
    <property type="evidence" value="ECO:0007669"/>
    <property type="project" value="TreeGrafter"/>
</dbReference>
<dbReference type="Proteomes" id="UP000316614">
    <property type="component" value="Chromosome"/>
</dbReference>
<keyword evidence="5 8" id="KW-0547">Nucleotide-binding</keyword>
<dbReference type="InterPro" id="IPR001048">
    <property type="entry name" value="Asp/Glu/Uridylate_kinase"/>
</dbReference>
<evidence type="ECO:0000256" key="5">
    <source>
        <dbReference type="ARBA" id="ARBA00022741"/>
    </source>
</evidence>